<accession>A0A6C2UBA8</accession>
<dbReference type="GO" id="GO:0005886">
    <property type="term" value="C:plasma membrane"/>
    <property type="evidence" value="ECO:0007669"/>
    <property type="project" value="UniProtKB-SubCell"/>
</dbReference>
<dbReference type="Pfam" id="PF21082">
    <property type="entry name" value="MS_channel_3rd"/>
    <property type="match status" value="1"/>
</dbReference>
<dbReference type="PANTHER" id="PTHR30221:SF1">
    <property type="entry name" value="SMALL-CONDUCTANCE MECHANOSENSITIVE CHANNEL"/>
    <property type="match status" value="1"/>
</dbReference>
<evidence type="ECO:0000313" key="11">
    <source>
        <dbReference type="Proteomes" id="UP000366872"/>
    </source>
</evidence>
<dbReference type="Gene3D" id="3.30.70.100">
    <property type="match status" value="1"/>
</dbReference>
<dbReference type="SUPFAM" id="SSF50182">
    <property type="entry name" value="Sm-like ribonucleoproteins"/>
    <property type="match status" value="1"/>
</dbReference>
<dbReference type="Proteomes" id="UP000366872">
    <property type="component" value="Unassembled WGS sequence"/>
</dbReference>
<evidence type="ECO:0000256" key="5">
    <source>
        <dbReference type="ARBA" id="ARBA00022989"/>
    </source>
</evidence>
<evidence type="ECO:0000256" key="3">
    <source>
        <dbReference type="ARBA" id="ARBA00022475"/>
    </source>
</evidence>
<dbReference type="RefSeq" id="WP_136082181.1">
    <property type="nucleotide sequence ID" value="NZ_CAAHFG010000004.1"/>
</dbReference>
<proteinExistence type="inferred from homology"/>
<dbReference type="GO" id="GO:0008381">
    <property type="term" value="F:mechanosensitive monoatomic ion channel activity"/>
    <property type="evidence" value="ECO:0007669"/>
    <property type="project" value="InterPro"/>
</dbReference>
<comment type="similarity">
    <text evidence="2">Belongs to the MscS (TC 1.A.23) family.</text>
</comment>
<dbReference type="InterPro" id="IPR010920">
    <property type="entry name" value="LSM_dom_sf"/>
</dbReference>
<dbReference type="AlphaFoldDB" id="A0A6C2UBA8"/>
<evidence type="ECO:0000256" key="6">
    <source>
        <dbReference type="ARBA" id="ARBA00023136"/>
    </source>
</evidence>
<evidence type="ECO:0000256" key="2">
    <source>
        <dbReference type="ARBA" id="ARBA00008017"/>
    </source>
</evidence>
<feature type="domain" description="Mechanosensitive ion channel MscS C-terminal" evidence="9">
    <location>
        <begin position="515"/>
        <end position="617"/>
    </location>
</feature>
<evidence type="ECO:0000313" key="10">
    <source>
        <dbReference type="EMBL" id="VGO16644.1"/>
    </source>
</evidence>
<dbReference type="EMBL" id="CAAHFG010000004">
    <property type="protein sequence ID" value="VGO16644.1"/>
    <property type="molecule type" value="Genomic_DNA"/>
</dbReference>
<protein>
    <submittedName>
        <fullName evidence="10">Low conductance mechanosensitive channel YnaI</fullName>
    </submittedName>
</protein>
<dbReference type="PANTHER" id="PTHR30221">
    <property type="entry name" value="SMALL-CONDUCTANCE MECHANOSENSITIVE CHANNEL"/>
    <property type="match status" value="1"/>
</dbReference>
<organism evidence="10 11">
    <name type="scientific">Pontiella desulfatans</name>
    <dbReference type="NCBI Taxonomy" id="2750659"/>
    <lineage>
        <taxon>Bacteria</taxon>
        <taxon>Pseudomonadati</taxon>
        <taxon>Kiritimatiellota</taxon>
        <taxon>Kiritimatiellia</taxon>
        <taxon>Kiritimatiellales</taxon>
        <taxon>Pontiellaceae</taxon>
        <taxon>Pontiella</taxon>
    </lineage>
</organism>
<dbReference type="Gene3D" id="2.30.30.60">
    <property type="match status" value="1"/>
</dbReference>
<name>A0A6C2UBA8_PONDE</name>
<keyword evidence="11" id="KW-1185">Reference proteome</keyword>
<feature type="transmembrane region" description="Helical" evidence="7">
    <location>
        <begin position="279"/>
        <end position="300"/>
    </location>
</feature>
<feature type="domain" description="Mechanosensitive ion channel MscS" evidence="8">
    <location>
        <begin position="442"/>
        <end position="506"/>
    </location>
</feature>
<dbReference type="SUPFAM" id="SSF82861">
    <property type="entry name" value="Mechanosensitive channel protein MscS (YggB), transmembrane region"/>
    <property type="match status" value="1"/>
</dbReference>
<evidence type="ECO:0000256" key="7">
    <source>
        <dbReference type="SAM" id="Phobius"/>
    </source>
</evidence>
<keyword evidence="5 7" id="KW-1133">Transmembrane helix</keyword>
<dbReference type="Pfam" id="PF00924">
    <property type="entry name" value="MS_channel_2nd"/>
    <property type="match status" value="1"/>
</dbReference>
<feature type="transmembrane region" description="Helical" evidence="7">
    <location>
        <begin position="420"/>
        <end position="439"/>
    </location>
</feature>
<keyword evidence="4 7" id="KW-0812">Transmembrane</keyword>
<evidence type="ECO:0000259" key="9">
    <source>
        <dbReference type="Pfam" id="PF21082"/>
    </source>
</evidence>
<feature type="transmembrane region" description="Helical" evidence="7">
    <location>
        <begin position="320"/>
        <end position="337"/>
    </location>
</feature>
<evidence type="ECO:0000256" key="4">
    <source>
        <dbReference type="ARBA" id="ARBA00022692"/>
    </source>
</evidence>
<reference evidence="10 11" key="1">
    <citation type="submission" date="2019-04" db="EMBL/GenBank/DDBJ databases">
        <authorList>
            <person name="Van Vliet M D."/>
        </authorList>
    </citation>
    <scope>NUCLEOTIDE SEQUENCE [LARGE SCALE GENOMIC DNA]</scope>
    <source>
        <strain evidence="10 11">F1</strain>
    </source>
</reference>
<sequence length="655" mass="73607">MAAGMSSQTPGSCTEKRNKRAVAMNMETRGMQFKMILSMGVLLILAGPVAHRTVGAPFKPASTPGVLLTDEDLTQHPLKPPDTSSPRATLTSFMSNMNRSYHLLMEAHEENMAAPGWIPPQSARERARLAQVKLERAAACLNLSKIPLSLRQKASYENALRLKEIMDRVELPPLEDVPDAAAIEMEQAPAYHWRLPNTTIVIARVEEGPRQGEYLFTPETVDNLKRFYKLTKHLPYREEVTVSEGFFDFYIGTPGKLLPPKWADWLPNWSRQRLLAMTVWQWIGLPLLFLFFYMLTIRAYRWLVTRASLRSPLSRVRRQILFYVLVAAALLIIRFFTDHYLNISGTVLVAMIIVLGPIWWLLVSATVLSISRSIAESIISSPKIDPDGLQASYLRAVFSVTGFFLASAVFVYGLSRLGVSLLPLLTGVGIGGLAIALAARPTIENVIASFMIFADAPYRVGERLKVLEQTGDVESIGLRSTRIRLLTGPLMVIPNEKMASIEIENIGRRPYIRRTFDIAITYDTPPDRIRRAVQIVQEILTVPDKEADAPGQQPHPAEAVNQPDFPPRIYFSEFNSDSLNIEINYWFHPPELWASKEFADWINTQIKERFNAEGIDFAFPTQTLHLAGDNKRPLTIGTVVGHAAWPQAPTIERPE</sequence>
<evidence type="ECO:0000256" key="1">
    <source>
        <dbReference type="ARBA" id="ARBA00004651"/>
    </source>
</evidence>
<keyword evidence="6 7" id="KW-0472">Membrane</keyword>
<dbReference type="InterPro" id="IPR006685">
    <property type="entry name" value="MscS_channel_2nd"/>
</dbReference>
<dbReference type="InterPro" id="IPR023408">
    <property type="entry name" value="MscS_beta-dom_sf"/>
</dbReference>
<dbReference type="InterPro" id="IPR045275">
    <property type="entry name" value="MscS_archaea/bacteria_type"/>
</dbReference>
<dbReference type="SUPFAM" id="SSF82689">
    <property type="entry name" value="Mechanosensitive channel protein MscS (YggB), C-terminal domain"/>
    <property type="match status" value="1"/>
</dbReference>
<gene>
    <name evidence="10" type="primary">ynaI_2</name>
    <name evidence="10" type="ORF">PDESU_05235</name>
</gene>
<dbReference type="InterPro" id="IPR011066">
    <property type="entry name" value="MscS_channel_C_sf"/>
</dbReference>
<keyword evidence="3" id="KW-1003">Cell membrane</keyword>
<dbReference type="InterPro" id="IPR049278">
    <property type="entry name" value="MS_channel_C"/>
</dbReference>
<dbReference type="InterPro" id="IPR011014">
    <property type="entry name" value="MscS_channel_TM-2"/>
</dbReference>
<comment type="subcellular location">
    <subcellularLocation>
        <location evidence="1">Cell membrane</location>
        <topology evidence="1">Multi-pass membrane protein</topology>
    </subcellularLocation>
</comment>
<feature type="transmembrane region" description="Helical" evidence="7">
    <location>
        <begin position="392"/>
        <end position="414"/>
    </location>
</feature>
<evidence type="ECO:0000259" key="8">
    <source>
        <dbReference type="Pfam" id="PF00924"/>
    </source>
</evidence>
<feature type="transmembrane region" description="Helical" evidence="7">
    <location>
        <begin position="343"/>
        <end position="371"/>
    </location>
</feature>
<dbReference type="Gene3D" id="1.10.287.1260">
    <property type="match status" value="1"/>
</dbReference>